<name>A0ABZ0E9B4_9BURK</name>
<dbReference type="EMBL" id="CP136511">
    <property type="protein sequence ID" value="WOD13840.1"/>
    <property type="molecule type" value="Genomic_DNA"/>
</dbReference>
<keyword evidence="2" id="KW-1185">Reference proteome</keyword>
<protein>
    <recommendedName>
        <fullName evidence="3">Nucleotidyltransferase family protein</fullName>
    </recommendedName>
</protein>
<sequence>MTPPLPGRLSACGIFPDHHSRQQVRATDDVDLVVDVVSYADYTKLEAMLRSRGFVVSSEDDINCRWRLGELIVDVMPTNERILGYSNRWYREALATAEWHELSSGARLKVVQAPYFLGMKLDAYESRGAKKVTQNPSYAF</sequence>
<dbReference type="RefSeq" id="WP_317015522.1">
    <property type="nucleotide sequence ID" value="NZ_CP136511.1"/>
</dbReference>
<evidence type="ECO:0000313" key="1">
    <source>
        <dbReference type="EMBL" id="WOD13840.1"/>
    </source>
</evidence>
<evidence type="ECO:0008006" key="3">
    <source>
        <dbReference type="Google" id="ProtNLM"/>
    </source>
</evidence>
<accession>A0ABZ0E9B4</accession>
<evidence type="ECO:0000313" key="2">
    <source>
        <dbReference type="Proteomes" id="UP001302652"/>
    </source>
</evidence>
<gene>
    <name evidence="1" type="ORF">RW095_07845</name>
</gene>
<reference evidence="1 2" key="1">
    <citation type="submission" date="2023-10" db="EMBL/GenBank/DDBJ databases">
        <title>Surface-active antibiotics is a multifunctional adaptation for post-fire microbes.</title>
        <authorList>
            <person name="Liu M.D."/>
            <person name="Du Y."/>
            <person name="Koupaei S.K."/>
            <person name="Kim N.R."/>
            <person name="Zhang W."/>
            <person name="Traxler M.F."/>
        </authorList>
    </citation>
    <scope>NUCLEOTIDE SEQUENCE [LARGE SCALE GENOMIC DNA]</scope>
    <source>
        <strain evidence="1 2">F3</strain>
    </source>
</reference>
<proteinExistence type="predicted"/>
<dbReference type="Proteomes" id="UP001302652">
    <property type="component" value="Chromosome 3"/>
</dbReference>
<organism evidence="1 2">
    <name type="scientific">Paraburkholderia kirstenboschensis</name>
    <dbReference type="NCBI Taxonomy" id="1245436"/>
    <lineage>
        <taxon>Bacteria</taxon>
        <taxon>Pseudomonadati</taxon>
        <taxon>Pseudomonadota</taxon>
        <taxon>Betaproteobacteria</taxon>
        <taxon>Burkholderiales</taxon>
        <taxon>Burkholderiaceae</taxon>
        <taxon>Paraburkholderia</taxon>
    </lineage>
</organism>